<evidence type="ECO:0000313" key="2">
    <source>
        <dbReference type="Proteomes" id="UP000572817"/>
    </source>
</evidence>
<keyword evidence="2" id="KW-1185">Reference proteome</keyword>
<dbReference type="EMBL" id="WWBZ02000073">
    <property type="protein sequence ID" value="KAF4301900.1"/>
    <property type="molecule type" value="Genomic_DNA"/>
</dbReference>
<dbReference type="AlphaFoldDB" id="A0A8H4MY86"/>
<dbReference type="Proteomes" id="UP000572817">
    <property type="component" value="Unassembled WGS sequence"/>
</dbReference>
<proteinExistence type="predicted"/>
<evidence type="ECO:0000313" key="1">
    <source>
        <dbReference type="EMBL" id="KAF4301900.1"/>
    </source>
</evidence>
<reference evidence="1" key="1">
    <citation type="submission" date="2020-04" db="EMBL/GenBank/DDBJ databases">
        <title>Genome Assembly and Annotation of Botryosphaeria dothidea sdau 11-99, a Latent Pathogen of Apple Fruit Ring Rot in China.</title>
        <authorList>
            <person name="Yu C."/>
            <person name="Diao Y."/>
            <person name="Lu Q."/>
            <person name="Zhao J."/>
            <person name="Cui S."/>
            <person name="Peng C."/>
            <person name="He B."/>
            <person name="Liu H."/>
        </authorList>
    </citation>
    <scope>NUCLEOTIDE SEQUENCE [LARGE SCALE GENOMIC DNA]</scope>
    <source>
        <strain evidence="1">Sdau11-99</strain>
    </source>
</reference>
<protein>
    <submittedName>
        <fullName evidence="1">Uncharacterized protein</fullName>
    </submittedName>
</protein>
<name>A0A8H4MY86_9PEZI</name>
<dbReference type="OrthoDB" id="4158087at2759"/>
<sequence>MACAAVIFGDRNSALSHFAAVYELVRLKGGVDTFQRIDRRAVIWCELHVCAAYQLPPTLAPTLPALSNHVASALASAARGRGPRHRTPASALDRVLSAFHLVSAATSAAWTPVLVADPACKDGVAAVLDDAAHALLVELARPGARGWIDAVLLHAAHVYLWTALSNLPAGAQLNVMLLERLRGALEIGEGGGHNDKEVCAALARCGGGGIEAGGARALLWALVVGWFLAEKIWRREESGRDGVRRAGAGAKLRGWFEDGILELLRGFGGGANERGGGADGCGFSGDR</sequence>
<accession>A0A8H4MY86</accession>
<gene>
    <name evidence="1" type="ORF">GTA08_BOTSDO10408</name>
</gene>
<organism evidence="1 2">
    <name type="scientific">Botryosphaeria dothidea</name>
    <dbReference type="NCBI Taxonomy" id="55169"/>
    <lineage>
        <taxon>Eukaryota</taxon>
        <taxon>Fungi</taxon>
        <taxon>Dikarya</taxon>
        <taxon>Ascomycota</taxon>
        <taxon>Pezizomycotina</taxon>
        <taxon>Dothideomycetes</taxon>
        <taxon>Dothideomycetes incertae sedis</taxon>
        <taxon>Botryosphaeriales</taxon>
        <taxon>Botryosphaeriaceae</taxon>
        <taxon>Botryosphaeria</taxon>
    </lineage>
</organism>
<comment type="caution">
    <text evidence="1">The sequence shown here is derived from an EMBL/GenBank/DDBJ whole genome shotgun (WGS) entry which is preliminary data.</text>
</comment>